<proteinExistence type="predicted"/>
<dbReference type="PANTHER" id="PTHR35871:SF1">
    <property type="entry name" value="CXC1-LIKE CYSTEINE CLUSTER ASSOCIATED WITH KDZ TRANSPOSASES DOMAIN-CONTAINING PROTEIN"/>
    <property type="match status" value="1"/>
</dbReference>
<feature type="compositionally biased region" description="Polar residues" evidence="1">
    <location>
        <begin position="172"/>
        <end position="185"/>
    </location>
</feature>
<dbReference type="OrthoDB" id="10044727at2759"/>
<feature type="region of interest" description="Disordered" evidence="1">
    <location>
        <begin position="22"/>
        <end position="71"/>
    </location>
</feature>
<evidence type="ECO:0000313" key="2">
    <source>
        <dbReference type="EMBL" id="RDB25331.1"/>
    </source>
</evidence>
<keyword evidence="3" id="KW-1185">Reference proteome</keyword>
<feature type="region of interest" description="Disordered" evidence="1">
    <location>
        <begin position="170"/>
        <end position="190"/>
    </location>
</feature>
<dbReference type="Proteomes" id="UP000076154">
    <property type="component" value="Unassembled WGS sequence"/>
</dbReference>
<reference evidence="2" key="1">
    <citation type="submission" date="2018-04" db="EMBL/GenBank/DDBJ databases">
        <title>Whole genome sequencing of Hypsizygus marmoreus.</title>
        <authorList>
            <person name="Choi I.-G."/>
            <person name="Min B."/>
            <person name="Kim J.-G."/>
            <person name="Kim S."/>
            <person name="Oh Y.-L."/>
            <person name="Kong W.-S."/>
            <person name="Park H."/>
            <person name="Jeong J."/>
            <person name="Song E.-S."/>
        </authorList>
    </citation>
    <scope>NUCLEOTIDE SEQUENCE [LARGE SCALE GENOMIC DNA]</scope>
    <source>
        <strain evidence="2">51987-8</strain>
    </source>
</reference>
<evidence type="ECO:0000313" key="3">
    <source>
        <dbReference type="Proteomes" id="UP000076154"/>
    </source>
</evidence>
<dbReference type="EMBL" id="LUEZ02000041">
    <property type="protein sequence ID" value="RDB25331.1"/>
    <property type="molecule type" value="Genomic_DNA"/>
</dbReference>
<dbReference type="InterPro" id="IPR036397">
    <property type="entry name" value="RNaseH_sf"/>
</dbReference>
<protein>
    <submittedName>
        <fullName evidence="2">Uncharacterized protein</fullName>
    </submittedName>
</protein>
<gene>
    <name evidence="2" type="ORF">Hypma_007565</name>
</gene>
<dbReference type="GO" id="GO:0003676">
    <property type="term" value="F:nucleic acid binding"/>
    <property type="evidence" value="ECO:0007669"/>
    <property type="project" value="InterPro"/>
</dbReference>
<comment type="caution">
    <text evidence="2">The sequence shown here is derived from an EMBL/GenBank/DDBJ whole genome shotgun (WGS) entry which is preliminary data.</text>
</comment>
<name>A0A369JSQ1_HYPMA</name>
<evidence type="ECO:0000256" key="1">
    <source>
        <dbReference type="SAM" id="MobiDB-lite"/>
    </source>
</evidence>
<dbReference type="InParanoid" id="A0A369JSQ1"/>
<sequence>MGRKRKSVLTLLENLKGRVQSAFKKPRVDNAPGKENAPETLNKSASNRKKSKFGQTKAATKPGHAENQPSDYMDVEMKETSYPGMSSFQCSVPDTTAPISQLSQYYHYEFCVDDLMKRVNSVASNHSDHHEFYTPDGLADFEDEEDDGDYSHDVINDVNVDGEDDEVESAMGQRTGTAATPTIDASTRPGKLREAPTQLMASLALKDLQDLLQIPRKTGRGYRDPGLDVFVRMRMEGMRTMLNFFTNPRSATYNQWGASSCQASISLGKGRYCARQLRKLTRQFIDDRTVLPVNPFGDWNQSMLVDEDLVNDINLYLQELGKEISAQKLVDYLARDDVRAKHGITRSISERTARHYLNTLGYRWASPKKGQYADGHEREDVVFYRNNKFLPQWREIQSRMRNWTTENLPEFGPMLPGRIVIVWFHDESIFYAHDRRKKAWYHKDAPAKPYVKGEGASLMIADFVSADFGWLQSPDGTRSARRVMRPGKNKDGYFTSADIQDQVNEAMDIVSEFYPEYEHVFVYDNASTHLKRAEDSLSARRMPKYTPPLGKNWKIDVTKRDATGKPKYNADGSLVKIKIPMGNGRFSDGTPQSMYFEEGHPRAGVFKGMMRILEERGFGDTSKLLAECPKFKCAPPALDCCCRRILYNEPDFTHVEWLLEKTCQARGFRVIFLPKFHCELNFIEQCWGYAKRIYRLNPDSSREDVLERNALAALDAVPLESMRRFANRSRQFMDAYDKGLNGRQAAWAARKYRGHRVLPESIMNDLEKANVN</sequence>
<dbReference type="Gene3D" id="3.30.420.10">
    <property type="entry name" value="Ribonuclease H-like superfamily/Ribonuclease H"/>
    <property type="match status" value="1"/>
</dbReference>
<accession>A0A369JSQ1</accession>
<dbReference type="PANTHER" id="PTHR35871">
    <property type="entry name" value="EXPRESSED PROTEIN"/>
    <property type="match status" value="1"/>
</dbReference>
<organism evidence="2 3">
    <name type="scientific">Hypsizygus marmoreus</name>
    <name type="common">White beech mushroom</name>
    <name type="synonym">Agaricus marmoreus</name>
    <dbReference type="NCBI Taxonomy" id="39966"/>
    <lineage>
        <taxon>Eukaryota</taxon>
        <taxon>Fungi</taxon>
        <taxon>Dikarya</taxon>
        <taxon>Basidiomycota</taxon>
        <taxon>Agaricomycotina</taxon>
        <taxon>Agaricomycetes</taxon>
        <taxon>Agaricomycetidae</taxon>
        <taxon>Agaricales</taxon>
        <taxon>Tricholomatineae</taxon>
        <taxon>Lyophyllaceae</taxon>
        <taxon>Hypsizygus</taxon>
    </lineage>
</organism>
<dbReference type="AlphaFoldDB" id="A0A369JSQ1"/>